<gene>
    <name evidence="2" type="ORF">EXIGUO9Y_90034</name>
</gene>
<evidence type="ECO:0000313" key="3">
    <source>
        <dbReference type="Proteomes" id="UP000439752"/>
    </source>
</evidence>
<keyword evidence="1" id="KW-0812">Transmembrane</keyword>
<proteinExistence type="predicted"/>
<accession>A0A653II10</accession>
<keyword evidence="1" id="KW-0472">Membrane</keyword>
<keyword evidence="1" id="KW-1133">Transmembrane helix</keyword>
<dbReference type="AlphaFoldDB" id="A0A653II10"/>
<feature type="transmembrane region" description="Helical" evidence="1">
    <location>
        <begin position="122"/>
        <end position="141"/>
    </location>
</feature>
<sequence length="142" mass="15745">MEQRQERRNRRFSIMDLVFGIGLGLIFFAVLYGLMTFVTGQIESSSDYQSLVEQMQDADVAWGSSDVTVTLMLLFIGGLDVTMPSAVREAIINQVLGASSAGDVLSIFGIDLNQVLSPLTLTLPMVLFCCRYLGSHLFLFFF</sequence>
<protein>
    <submittedName>
        <fullName evidence="2">Uncharacterized protein</fullName>
    </submittedName>
</protein>
<keyword evidence="3" id="KW-1185">Reference proteome</keyword>
<name>A0A653II10_9BACL</name>
<organism evidence="2 3">
    <name type="scientific">Exiguobacterium oxidotolerans</name>
    <dbReference type="NCBI Taxonomy" id="223958"/>
    <lineage>
        <taxon>Bacteria</taxon>
        <taxon>Bacillati</taxon>
        <taxon>Bacillota</taxon>
        <taxon>Bacilli</taxon>
        <taxon>Bacillales</taxon>
        <taxon>Bacillales Family XII. Incertae Sedis</taxon>
        <taxon>Exiguobacterium</taxon>
    </lineage>
</organism>
<dbReference type="Proteomes" id="UP000439752">
    <property type="component" value="Unassembled WGS sequence"/>
</dbReference>
<dbReference type="EMBL" id="CABWKQ010000059">
    <property type="protein sequence ID" value="VWX38813.1"/>
    <property type="molecule type" value="Genomic_DNA"/>
</dbReference>
<reference evidence="2 3" key="1">
    <citation type="submission" date="2019-10" db="EMBL/GenBank/DDBJ databases">
        <authorList>
            <person name="Karimi E."/>
        </authorList>
    </citation>
    <scope>NUCLEOTIDE SEQUENCE [LARGE SCALE GENOMIC DNA]</scope>
    <source>
        <strain evidence="2">Exiguobacterium sp. 9Y</strain>
    </source>
</reference>
<feature type="transmembrane region" description="Helical" evidence="1">
    <location>
        <begin position="12"/>
        <end position="40"/>
    </location>
</feature>
<evidence type="ECO:0000256" key="1">
    <source>
        <dbReference type="SAM" id="Phobius"/>
    </source>
</evidence>
<evidence type="ECO:0000313" key="2">
    <source>
        <dbReference type="EMBL" id="VWX38813.1"/>
    </source>
</evidence>
<dbReference type="RefSeq" id="WP_236549988.1">
    <property type="nucleotide sequence ID" value="NZ_LR732308.1"/>
</dbReference>